<evidence type="ECO:0000256" key="4">
    <source>
        <dbReference type="SAM" id="SignalP"/>
    </source>
</evidence>
<evidence type="ECO:0000256" key="2">
    <source>
        <dbReference type="ARBA" id="ARBA00022777"/>
    </source>
</evidence>
<evidence type="ECO:0000259" key="6">
    <source>
        <dbReference type="Pfam" id="PF07495"/>
    </source>
</evidence>
<proteinExistence type="predicted"/>
<dbReference type="InterPro" id="IPR036890">
    <property type="entry name" value="HATPase_C_sf"/>
</dbReference>
<dbReference type="GO" id="GO:0046983">
    <property type="term" value="F:protein dimerization activity"/>
    <property type="evidence" value="ECO:0007669"/>
    <property type="project" value="InterPro"/>
</dbReference>
<dbReference type="Pfam" id="PF07730">
    <property type="entry name" value="HisKA_3"/>
    <property type="match status" value="1"/>
</dbReference>
<feature type="signal peptide" evidence="4">
    <location>
        <begin position="1"/>
        <end position="21"/>
    </location>
</feature>
<keyword evidence="9" id="KW-1185">Reference proteome</keyword>
<reference evidence="8 9" key="1">
    <citation type="submission" date="2019-10" db="EMBL/GenBank/DDBJ databases">
        <title>Two novel species isolated from a subtropical stream in China.</title>
        <authorList>
            <person name="Lu H."/>
        </authorList>
    </citation>
    <scope>NUCLEOTIDE SEQUENCE [LARGE SCALE GENOMIC DNA]</scope>
    <source>
        <strain evidence="8 9">FT29W</strain>
    </source>
</reference>
<feature type="chain" id="PRO_5025503213" evidence="4">
    <location>
        <begin position="22"/>
        <end position="983"/>
    </location>
</feature>
<dbReference type="InterPro" id="IPR011110">
    <property type="entry name" value="Reg_prop"/>
</dbReference>
<dbReference type="GO" id="GO:0016020">
    <property type="term" value="C:membrane"/>
    <property type="evidence" value="ECO:0007669"/>
    <property type="project" value="InterPro"/>
</dbReference>
<evidence type="ECO:0000256" key="1">
    <source>
        <dbReference type="ARBA" id="ARBA00022679"/>
    </source>
</evidence>
<dbReference type="AlphaFoldDB" id="A0A6A7N1D9"/>
<dbReference type="PANTHER" id="PTHR24421:SF62">
    <property type="entry name" value="SENSORY TRANSDUCTION HISTIDINE KINASE"/>
    <property type="match status" value="1"/>
</dbReference>
<keyword evidence="3" id="KW-0902">Two-component regulatory system</keyword>
<accession>A0A6A7N1D9</accession>
<name>A0A6A7N1D9_9BURK</name>
<dbReference type="InterPro" id="IPR011123">
    <property type="entry name" value="Y_Y_Y"/>
</dbReference>
<comment type="caution">
    <text evidence="8">The sequence shown here is derived from an EMBL/GenBank/DDBJ whole genome shotgun (WGS) entry which is preliminary data.</text>
</comment>
<dbReference type="PANTHER" id="PTHR24421">
    <property type="entry name" value="NITRATE/NITRITE SENSOR PROTEIN NARX-RELATED"/>
    <property type="match status" value="1"/>
</dbReference>
<evidence type="ECO:0000259" key="5">
    <source>
        <dbReference type="Pfam" id="PF02518"/>
    </source>
</evidence>
<dbReference type="RefSeq" id="WP_152838138.1">
    <property type="nucleotide sequence ID" value="NZ_WHUG01000004.1"/>
</dbReference>
<dbReference type="SUPFAM" id="SSF55874">
    <property type="entry name" value="ATPase domain of HSP90 chaperone/DNA topoisomerase II/histidine kinase"/>
    <property type="match status" value="1"/>
</dbReference>
<dbReference type="GO" id="GO:0000155">
    <property type="term" value="F:phosphorelay sensor kinase activity"/>
    <property type="evidence" value="ECO:0007669"/>
    <property type="project" value="InterPro"/>
</dbReference>
<dbReference type="EMBL" id="WHUG01000004">
    <property type="protein sequence ID" value="MQA38781.1"/>
    <property type="molecule type" value="Genomic_DNA"/>
</dbReference>
<feature type="domain" description="Two component regulator three Y" evidence="6">
    <location>
        <begin position="672"/>
        <end position="732"/>
    </location>
</feature>
<evidence type="ECO:0000313" key="8">
    <source>
        <dbReference type="EMBL" id="MQA38781.1"/>
    </source>
</evidence>
<dbReference type="InterPro" id="IPR050482">
    <property type="entry name" value="Sensor_HK_TwoCompSys"/>
</dbReference>
<keyword evidence="1" id="KW-0808">Transferase</keyword>
<dbReference type="CDD" id="cd16917">
    <property type="entry name" value="HATPase_UhpB-NarQ-NarX-like"/>
    <property type="match status" value="1"/>
</dbReference>
<dbReference type="Gene3D" id="2.60.40.10">
    <property type="entry name" value="Immunoglobulins"/>
    <property type="match status" value="1"/>
</dbReference>
<sequence length="983" mass="106456">MYRTLRLAAGLMLAALQPASAAEHARLLSDYTHRAWSAAQGAPAQIQAITQTRDGWLWLSTPTGLYRFDGINFERRDRVGGHSLRSTIVLPLYTAPDGALWVGYRFGGASVFKDGKVRHYGAADGFPPGATYSFSRAPDGAMWVTTARGLAWLNGGRWQRIGADSGFDPGAKSVWQVLFDRDGTQWVSSDRAVYYRRQGDSRYRIASPADIRLSSLAAAPDGTVWASNGSDANYRMSQQAPAARQPARPELPGSGMWFDRAGTMWLLSENRVERMLPDVFPDPRQRVTQEQGLSGMNPQTFFEDREGNVWIGTVSGLDLFRPNRARPLPSHLEIVTPGLYPGPDDKVRISADNAGSWLVDVSGRRYDSSPHAFRSAATGRDGRAALGTAEGIWRPDAGGSGAMIPSPPAALMDHMAPRALAQDGSGDWWASYVNLGIYRHHEGGWSLVDDPALPAARVLSMLADRHDRIWIGYPDNRIAVIEHGAVSMLGTAQGLRIGNVLTMVERNGHLWVAGELGAALYDGRRFIPLQLADGHELRGISGLVETAGGELWLHGHDGAFRIAAAQLGQFLRTGAALGYELLDKDDGVSGGIQPTGPFPSMVEASDGRLWLSGVGGAATIAPGRTGRDATPPPVEIRAVSSNGKAYPTTGPLELPAGANNLQIGFSALGLSMPDKLAFRYRLDGVDNDWQQAGGRREAFYTNLAPGSYRFQVIAANKDGVWNTVGATLPVTIASTFTQSLWFKVICLLALAALAVLAWRWRLAQIARLIEARHVERLSERERIARALHDTFLQEAQGTILMMQLAMEQMPATLPARAAMERGIGYIEQALVEGRDEVRGLRSPLRDDETLAQSLERFGQRLAAGLSASFRLEQKGAPYALPVITGDEVFSIGREAICNAFRHARASEIVVELEYGAEQLTLLVRDNGQGIAADTLAQGGRSGHWGLVGMRERAARAGAAIEMGNRSEGGAFVRLTLPAMYASA</sequence>
<feature type="domain" description="Signal transduction histidine kinase subgroup 3 dimerisation and phosphoacceptor" evidence="7">
    <location>
        <begin position="779"/>
        <end position="843"/>
    </location>
</feature>
<dbReference type="InterPro" id="IPR003594">
    <property type="entry name" value="HATPase_dom"/>
</dbReference>
<dbReference type="InterPro" id="IPR011712">
    <property type="entry name" value="Sig_transdc_His_kin_sub3_dim/P"/>
</dbReference>
<evidence type="ECO:0000259" key="7">
    <source>
        <dbReference type="Pfam" id="PF07730"/>
    </source>
</evidence>
<organism evidence="8 9">
    <name type="scientific">Rugamonas aquatica</name>
    <dbReference type="NCBI Taxonomy" id="2743357"/>
    <lineage>
        <taxon>Bacteria</taxon>
        <taxon>Pseudomonadati</taxon>
        <taxon>Pseudomonadota</taxon>
        <taxon>Betaproteobacteria</taxon>
        <taxon>Burkholderiales</taxon>
        <taxon>Oxalobacteraceae</taxon>
        <taxon>Telluria group</taxon>
        <taxon>Rugamonas</taxon>
    </lineage>
</organism>
<dbReference type="Gene3D" id="3.30.565.10">
    <property type="entry name" value="Histidine kinase-like ATPase, C-terminal domain"/>
    <property type="match status" value="1"/>
</dbReference>
<dbReference type="SUPFAM" id="SSF63829">
    <property type="entry name" value="Calcium-dependent phosphotriesterase"/>
    <property type="match status" value="1"/>
</dbReference>
<evidence type="ECO:0000256" key="3">
    <source>
        <dbReference type="ARBA" id="ARBA00023012"/>
    </source>
</evidence>
<dbReference type="Pfam" id="PF07495">
    <property type="entry name" value="Y_Y_Y"/>
    <property type="match status" value="1"/>
</dbReference>
<dbReference type="InterPro" id="IPR015943">
    <property type="entry name" value="WD40/YVTN_repeat-like_dom_sf"/>
</dbReference>
<keyword evidence="4" id="KW-0732">Signal</keyword>
<evidence type="ECO:0000313" key="9">
    <source>
        <dbReference type="Proteomes" id="UP000440498"/>
    </source>
</evidence>
<keyword evidence="2" id="KW-0418">Kinase</keyword>
<dbReference type="Gene3D" id="2.130.10.10">
    <property type="entry name" value="YVTN repeat-like/Quinoprotein amine dehydrogenase"/>
    <property type="match status" value="2"/>
</dbReference>
<dbReference type="Proteomes" id="UP000440498">
    <property type="component" value="Unassembled WGS sequence"/>
</dbReference>
<protein>
    <submittedName>
        <fullName evidence="8">Two-component system sensor protein</fullName>
    </submittedName>
</protein>
<dbReference type="Pfam" id="PF02518">
    <property type="entry name" value="HATPase_c"/>
    <property type="match status" value="1"/>
</dbReference>
<dbReference type="Pfam" id="PF07494">
    <property type="entry name" value="Reg_prop"/>
    <property type="match status" value="1"/>
</dbReference>
<dbReference type="InterPro" id="IPR013783">
    <property type="entry name" value="Ig-like_fold"/>
</dbReference>
<gene>
    <name evidence="8" type="ORF">GEV02_11505</name>
</gene>
<feature type="domain" description="Histidine kinase/HSP90-like ATPase" evidence="5">
    <location>
        <begin position="889"/>
        <end position="978"/>
    </location>
</feature>